<evidence type="ECO:0008006" key="3">
    <source>
        <dbReference type="Google" id="ProtNLM"/>
    </source>
</evidence>
<dbReference type="HOGENOM" id="CLU_1251108_0_0_1"/>
<organism evidence="1 2">
    <name type="scientific">Pisolithus microcarpus 441</name>
    <dbReference type="NCBI Taxonomy" id="765257"/>
    <lineage>
        <taxon>Eukaryota</taxon>
        <taxon>Fungi</taxon>
        <taxon>Dikarya</taxon>
        <taxon>Basidiomycota</taxon>
        <taxon>Agaricomycotina</taxon>
        <taxon>Agaricomycetes</taxon>
        <taxon>Agaricomycetidae</taxon>
        <taxon>Boletales</taxon>
        <taxon>Sclerodermatineae</taxon>
        <taxon>Pisolithaceae</taxon>
        <taxon>Pisolithus</taxon>
    </lineage>
</organism>
<proteinExistence type="predicted"/>
<accession>A0A0C9Y8U4</accession>
<sequence length="221" mass="25497">MEKPGVAILLTEVQKAWVAVRWYYGKWDIADRSIQNDVGKWELVLSDHIDIISPREVIWELAPVDITKFMEGEACGPFIASDDLFTRWSMKTTGREALEVCKKAYNPDRDQQNYCCRCENWFHIKCLEGLPKGNEEVKMMVTESSMESGLFLDRKGHGVVGNGTVMMPIWEEFWTSLEQMKQDMGLAWRSHITLDLLKQAGESHVHYLCPICSKDGRGWYL</sequence>
<evidence type="ECO:0000313" key="1">
    <source>
        <dbReference type="EMBL" id="KIK21075.1"/>
    </source>
</evidence>
<dbReference type="EMBL" id="KN833755">
    <property type="protein sequence ID" value="KIK21075.1"/>
    <property type="molecule type" value="Genomic_DNA"/>
</dbReference>
<dbReference type="SUPFAM" id="SSF57903">
    <property type="entry name" value="FYVE/PHD zinc finger"/>
    <property type="match status" value="1"/>
</dbReference>
<keyword evidence="2" id="KW-1185">Reference proteome</keyword>
<protein>
    <recommendedName>
        <fullName evidence="3">BAH domain-containing protein</fullName>
    </recommendedName>
</protein>
<dbReference type="Proteomes" id="UP000054018">
    <property type="component" value="Unassembled WGS sequence"/>
</dbReference>
<evidence type="ECO:0000313" key="2">
    <source>
        <dbReference type="Proteomes" id="UP000054018"/>
    </source>
</evidence>
<reference evidence="1 2" key="1">
    <citation type="submission" date="2014-04" db="EMBL/GenBank/DDBJ databases">
        <authorList>
            <consortium name="DOE Joint Genome Institute"/>
            <person name="Kuo A."/>
            <person name="Kohler A."/>
            <person name="Costa M.D."/>
            <person name="Nagy L.G."/>
            <person name="Floudas D."/>
            <person name="Copeland A."/>
            <person name="Barry K.W."/>
            <person name="Cichocki N."/>
            <person name="Veneault-Fourrey C."/>
            <person name="LaButti K."/>
            <person name="Lindquist E.A."/>
            <person name="Lipzen A."/>
            <person name="Lundell T."/>
            <person name="Morin E."/>
            <person name="Murat C."/>
            <person name="Sun H."/>
            <person name="Tunlid A."/>
            <person name="Henrissat B."/>
            <person name="Grigoriev I.V."/>
            <person name="Hibbett D.S."/>
            <person name="Martin F."/>
            <person name="Nordberg H.P."/>
            <person name="Cantor M.N."/>
            <person name="Hua S.X."/>
        </authorList>
    </citation>
    <scope>NUCLEOTIDE SEQUENCE [LARGE SCALE GENOMIC DNA]</scope>
    <source>
        <strain evidence="1 2">441</strain>
    </source>
</reference>
<dbReference type="OrthoDB" id="2670640at2759"/>
<gene>
    <name evidence="1" type="ORF">PISMIDRAFT_24002</name>
</gene>
<dbReference type="InterPro" id="IPR011011">
    <property type="entry name" value="Znf_FYVE_PHD"/>
</dbReference>
<reference evidence="2" key="2">
    <citation type="submission" date="2015-01" db="EMBL/GenBank/DDBJ databases">
        <title>Evolutionary Origins and Diversification of the Mycorrhizal Mutualists.</title>
        <authorList>
            <consortium name="DOE Joint Genome Institute"/>
            <consortium name="Mycorrhizal Genomics Consortium"/>
            <person name="Kohler A."/>
            <person name="Kuo A."/>
            <person name="Nagy L.G."/>
            <person name="Floudas D."/>
            <person name="Copeland A."/>
            <person name="Barry K.W."/>
            <person name="Cichocki N."/>
            <person name="Veneault-Fourrey C."/>
            <person name="LaButti K."/>
            <person name="Lindquist E.A."/>
            <person name="Lipzen A."/>
            <person name="Lundell T."/>
            <person name="Morin E."/>
            <person name="Murat C."/>
            <person name="Riley R."/>
            <person name="Ohm R."/>
            <person name="Sun H."/>
            <person name="Tunlid A."/>
            <person name="Henrissat B."/>
            <person name="Grigoriev I.V."/>
            <person name="Hibbett D.S."/>
            <person name="Martin F."/>
        </authorList>
    </citation>
    <scope>NUCLEOTIDE SEQUENCE [LARGE SCALE GENOMIC DNA]</scope>
    <source>
        <strain evidence="2">441</strain>
    </source>
</reference>
<name>A0A0C9Y8U4_9AGAM</name>
<dbReference type="PANTHER" id="PTHR46364">
    <property type="entry name" value="OS08G0421900 PROTEIN"/>
    <property type="match status" value="1"/>
</dbReference>
<dbReference type="AlphaFoldDB" id="A0A0C9Y8U4"/>